<feature type="transmembrane region" description="Helical" evidence="1">
    <location>
        <begin position="95"/>
        <end position="120"/>
    </location>
</feature>
<evidence type="ECO:0000313" key="3">
    <source>
        <dbReference type="Proteomes" id="UP000448943"/>
    </source>
</evidence>
<feature type="transmembrane region" description="Helical" evidence="1">
    <location>
        <begin position="72"/>
        <end position="89"/>
    </location>
</feature>
<feature type="transmembrane region" description="Helical" evidence="1">
    <location>
        <begin position="5"/>
        <end position="23"/>
    </location>
</feature>
<accession>A0A6N9Q111</accession>
<comment type="caution">
    <text evidence="2">The sequence shown here is derived from an EMBL/GenBank/DDBJ whole genome shotgun (WGS) entry which is preliminary data.</text>
</comment>
<keyword evidence="1" id="KW-0472">Membrane</keyword>
<name>A0A6N9Q111_9BACL</name>
<sequence>MSTRLWYTILGLLLLIESGYLFYGGMIDEFSLSPTTALIFALSVNFLSLSYLHPQFKKKDERMKVIQEKGMFYSYFILLFYFFMFITLLQFNIIYLTAIGVVTILGALTIMTFSLSMVVFSKIY</sequence>
<feature type="transmembrane region" description="Helical" evidence="1">
    <location>
        <begin position="35"/>
        <end position="52"/>
    </location>
</feature>
<keyword evidence="1" id="KW-1133">Transmembrane helix</keyword>
<keyword evidence="3" id="KW-1185">Reference proteome</keyword>
<dbReference type="Proteomes" id="UP000448943">
    <property type="component" value="Unassembled WGS sequence"/>
</dbReference>
<reference evidence="2 3" key="1">
    <citation type="submission" date="2019-01" db="EMBL/GenBank/DDBJ databases">
        <title>Chengkuizengella sp. nov., isolated from deep-sea sediment of East Pacific Ocean.</title>
        <authorList>
            <person name="Yang J."/>
            <person name="Lai Q."/>
            <person name="Shao Z."/>
        </authorList>
    </citation>
    <scope>NUCLEOTIDE SEQUENCE [LARGE SCALE GENOMIC DNA]</scope>
    <source>
        <strain evidence="2 3">YPA3-1-1</strain>
    </source>
</reference>
<dbReference type="RefSeq" id="WP_160645638.1">
    <property type="nucleotide sequence ID" value="NZ_SIJB01000018.1"/>
</dbReference>
<dbReference type="EMBL" id="SIJB01000018">
    <property type="protein sequence ID" value="NBI28842.1"/>
    <property type="molecule type" value="Genomic_DNA"/>
</dbReference>
<organism evidence="2 3">
    <name type="scientific">Chengkuizengella marina</name>
    <dbReference type="NCBI Taxonomy" id="2507566"/>
    <lineage>
        <taxon>Bacteria</taxon>
        <taxon>Bacillati</taxon>
        <taxon>Bacillota</taxon>
        <taxon>Bacilli</taxon>
        <taxon>Bacillales</taxon>
        <taxon>Paenibacillaceae</taxon>
        <taxon>Chengkuizengella</taxon>
    </lineage>
</organism>
<dbReference type="AlphaFoldDB" id="A0A6N9Q111"/>
<protein>
    <submittedName>
        <fullName evidence="2">Permease</fullName>
    </submittedName>
</protein>
<evidence type="ECO:0000313" key="2">
    <source>
        <dbReference type="EMBL" id="NBI28842.1"/>
    </source>
</evidence>
<dbReference type="OrthoDB" id="2721173at2"/>
<proteinExistence type="predicted"/>
<keyword evidence="1" id="KW-0812">Transmembrane</keyword>
<evidence type="ECO:0000256" key="1">
    <source>
        <dbReference type="SAM" id="Phobius"/>
    </source>
</evidence>
<gene>
    <name evidence="2" type="ORF">ERL59_07715</name>
</gene>